<sequence length="333" mass="37704">MGSIPLFIVDGIEIYVPERSFVSMFSSPYTPHVHGSAIDISNAVEFGMEVFSPIRGVVEKVIEIEAPPGPFRRKDYIISVAPYGNSNRRVKIMHVYPEIKAGENIDIGDVIGKYIRTNFFEYHTLPHIHIEVCKDTTLRPSSAVKVAIQLHEIFHKTSATLNNDVGNIKAYVVAVGDGFILAREENSVAGFMETLPFSQCRVLINGEISLNSDYIGVINEYCTPYIDETLYIQQIPIGFIKYIDKQYSIVLPSNISFNHWLRTRAASSIAKRFTRFLLNHKIKIDVKGCGDISNIIGIEFLVSFIAQIKIIFRQGIKPRCDKEIEISFKYELF</sequence>
<dbReference type="InterPro" id="IPR011055">
    <property type="entry name" value="Dup_hybrid_motif"/>
</dbReference>
<evidence type="ECO:0000259" key="1">
    <source>
        <dbReference type="Pfam" id="PF26482"/>
    </source>
</evidence>
<dbReference type="EMBL" id="DRZI01000167">
    <property type="protein sequence ID" value="HHP81797.1"/>
    <property type="molecule type" value="Genomic_DNA"/>
</dbReference>
<gene>
    <name evidence="2" type="ORF">ENM84_03945</name>
</gene>
<comment type="caution">
    <text evidence="2">The sequence shown here is derived from an EMBL/GenBank/DDBJ whole genome shotgun (WGS) entry which is preliminary data.</text>
</comment>
<dbReference type="AlphaFoldDB" id="A0A7C5TIG7"/>
<organism evidence="2">
    <name type="scientific">Ignisphaera aggregans</name>
    <dbReference type="NCBI Taxonomy" id="334771"/>
    <lineage>
        <taxon>Archaea</taxon>
        <taxon>Thermoproteota</taxon>
        <taxon>Thermoprotei</taxon>
        <taxon>Desulfurococcales</taxon>
        <taxon>Desulfurococcaceae</taxon>
        <taxon>Ignisphaera</taxon>
    </lineage>
</organism>
<dbReference type="Gene3D" id="2.70.70.10">
    <property type="entry name" value="Glucose Permease (Domain IIA)"/>
    <property type="match status" value="1"/>
</dbReference>
<protein>
    <recommendedName>
        <fullName evidence="1">DUF8155 domain-containing protein</fullName>
    </recommendedName>
</protein>
<accession>A0A7C5TIG7</accession>
<feature type="domain" description="DUF8155" evidence="1">
    <location>
        <begin position="22"/>
        <end position="136"/>
    </location>
</feature>
<proteinExistence type="predicted"/>
<reference evidence="2" key="1">
    <citation type="journal article" date="2020" name="mSystems">
        <title>Genome- and Community-Level Interaction Insights into Carbon Utilization and Element Cycling Functions of Hydrothermarchaeota in Hydrothermal Sediment.</title>
        <authorList>
            <person name="Zhou Z."/>
            <person name="Liu Y."/>
            <person name="Xu W."/>
            <person name="Pan J."/>
            <person name="Luo Z.H."/>
            <person name="Li M."/>
        </authorList>
    </citation>
    <scope>NUCLEOTIDE SEQUENCE [LARGE SCALE GENOMIC DNA]</scope>
    <source>
        <strain evidence="2">SpSt-1121</strain>
    </source>
</reference>
<evidence type="ECO:0000313" key="2">
    <source>
        <dbReference type="EMBL" id="HHP81797.1"/>
    </source>
</evidence>
<name>A0A7C5TIG7_9CREN</name>
<dbReference type="Pfam" id="PF26482">
    <property type="entry name" value="DUF8155"/>
    <property type="match status" value="1"/>
</dbReference>
<dbReference type="InterPro" id="IPR058468">
    <property type="entry name" value="DUF8155_N"/>
</dbReference>